<name>A0A183K101_9TREM</name>
<dbReference type="WBParaSite" id="SCUD_0000866401-mRNA-1">
    <property type="protein sequence ID" value="SCUD_0000866401-mRNA-1"/>
    <property type="gene ID" value="SCUD_0000866401"/>
</dbReference>
<proteinExistence type="predicted"/>
<dbReference type="AlphaFoldDB" id="A0A183K101"/>
<accession>A0A183K101</accession>
<dbReference type="SUPFAM" id="SSF103657">
    <property type="entry name" value="BAR/IMD domain-like"/>
    <property type="match status" value="1"/>
</dbReference>
<dbReference type="Proteomes" id="UP000279833">
    <property type="component" value="Unassembled WGS sequence"/>
</dbReference>
<reference evidence="3" key="1">
    <citation type="submission" date="2016-06" db="UniProtKB">
        <authorList>
            <consortium name="WormBaseParasite"/>
        </authorList>
    </citation>
    <scope>IDENTIFICATION</scope>
</reference>
<dbReference type="EMBL" id="UZAK01032850">
    <property type="protein sequence ID" value="VDP31898.1"/>
    <property type="molecule type" value="Genomic_DNA"/>
</dbReference>
<evidence type="ECO:0000313" key="1">
    <source>
        <dbReference type="EMBL" id="VDP31898.1"/>
    </source>
</evidence>
<reference evidence="1 2" key="2">
    <citation type="submission" date="2018-11" db="EMBL/GenBank/DDBJ databases">
        <authorList>
            <consortium name="Pathogen Informatics"/>
        </authorList>
    </citation>
    <scope>NUCLEOTIDE SEQUENCE [LARGE SCALE GENOMIC DNA]</scope>
    <source>
        <strain evidence="1">Dakar</strain>
        <strain evidence="2">Dakar, Senegal</strain>
    </source>
</reference>
<organism evidence="3">
    <name type="scientific">Schistosoma curassoni</name>
    <dbReference type="NCBI Taxonomy" id="6186"/>
    <lineage>
        <taxon>Eukaryota</taxon>
        <taxon>Metazoa</taxon>
        <taxon>Spiralia</taxon>
        <taxon>Lophotrochozoa</taxon>
        <taxon>Platyhelminthes</taxon>
        <taxon>Trematoda</taxon>
        <taxon>Digenea</taxon>
        <taxon>Strigeidida</taxon>
        <taxon>Schistosomatoidea</taxon>
        <taxon>Schistosomatidae</taxon>
        <taxon>Schistosoma</taxon>
    </lineage>
</organism>
<sequence length="32" mass="3826">MQSLLEFATSQADYHRQAAEIMEQLRKFLIEK</sequence>
<evidence type="ECO:0000313" key="2">
    <source>
        <dbReference type="Proteomes" id="UP000279833"/>
    </source>
</evidence>
<gene>
    <name evidence="1" type="ORF">SCUD_LOCUS8664</name>
</gene>
<dbReference type="InterPro" id="IPR027267">
    <property type="entry name" value="AH/BAR_dom_sf"/>
</dbReference>
<keyword evidence="2" id="KW-1185">Reference proteome</keyword>
<evidence type="ECO:0000313" key="3">
    <source>
        <dbReference type="WBParaSite" id="SCUD_0000866401-mRNA-1"/>
    </source>
</evidence>
<protein>
    <submittedName>
        <fullName evidence="3">Flagellar export chaperone FliS</fullName>
    </submittedName>
</protein>
<dbReference type="Gene3D" id="1.20.1270.60">
    <property type="entry name" value="Arfaptin homology (AH) domain/BAR domain"/>
    <property type="match status" value="1"/>
</dbReference>